<dbReference type="PROSITE" id="PS51203">
    <property type="entry name" value="CS"/>
    <property type="match status" value="1"/>
</dbReference>
<dbReference type="SUPFAM" id="SSF140106">
    <property type="entry name" value="Calcyclin-binding protein-like"/>
    <property type="match status" value="1"/>
</dbReference>
<comment type="function">
    <text evidence="9">May be involved in calcium-dependent ubiquitination and subsequent proteasomal degradation of target proteins. Probably serves as a molecular bridge in ubiquitin E3 complexes. Participates in the ubiquitin-mediated degradation of beta-catenin (CTNNB1).</text>
</comment>
<reference evidence="12 13" key="1">
    <citation type="journal article" date="2018" name="Nat. Ecol. Evol.">
        <title>Genomic signatures of mitonuclear coevolution across populations of Tigriopus californicus.</title>
        <authorList>
            <person name="Barreto F.S."/>
            <person name="Watson E.T."/>
            <person name="Lima T.G."/>
            <person name="Willett C.S."/>
            <person name="Edmands S."/>
            <person name="Li W."/>
            <person name="Burton R.S."/>
        </authorList>
    </citation>
    <scope>NUCLEOTIDE SEQUENCE [LARGE SCALE GENOMIC DNA]</scope>
    <source>
        <strain evidence="12 13">San Diego</strain>
    </source>
</reference>
<dbReference type="PANTHER" id="PTHR13164">
    <property type="entry name" value="CALICYLIN BINDING PROTEIN"/>
    <property type="match status" value="1"/>
</dbReference>
<evidence type="ECO:0000313" key="12">
    <source>
        <dbReference type="EMBL" id="TRY62808.1"/>
    </source>
</evidence>
<gene>
    <name evidence="12" type="ORF">TCAL_00838</name>
</gene>
<dbReference type="GO" id="GO:0007507">
    <property type="term" value="P:heart development"/>
    <property type="evidence" value="ECO:0007669"/>
    <property type="project" value="TreeGrafter"/>
</dbReference>
<dbReference type="PROSITE" id="PS51048">
    <property type="entry name" value="SGS"/>
    <property type="match status" value="1"/>
</dbReference>
<dbReference type="Proteomes" id="UP000318571">
    <property type="component" value="Chromosome 10"/>
</dbReference>
<dbReference type="InterPro" id="IPR037201">
    <property type="entry name" value="CacyBP_N"/>
</dbReference>
<dbReference type="InterPro" id="IPR052289">
    <property type="entry name" value="Calcyclin-binding_UBL-bridge"/>
</dbReference>
<dbReference type="AlphaFoldDB" id="A0A553NBL0"/>
<dbReference type="SUPFAM" id="SSF49764">
    <property type="entry name" value="HSP20-like chaperones"/>
    <property type="match status" value="1"/>
</dbReference>
<evidence type="ECO:0000256" key="1">
    <source>
        <dbReference type="ARBA" id="ARBA00004123"/>
    </source>
</evidence>
<sequence>MDAKLAQIREDREELEHLLSLAQRARVKDMLSINLRKLDTEYIVTKEKLDQAQVAVTLGQASVTNTPVGRQLDANPVIKAYDTTIKTYSWDQSDKFVKVFLTGLGDLSQVSPDQIVQQFTQHSVSIRINQVGDRNLLFNIHHTGQPIDPKQSYVKVKSDMISIYLAKIERGRQWPHLRASDEVTQKPIAPPKIDETADPSAGLMSMMKQMYEEGDDEMKQTIAKAWSEGQSKNSPF</sequence>
<keyword evidence="13" id="KW-1185">Reference proteome</keyword>
<comment type="caution">
    <text evidence="12">The sequence shown here is derived from an EMBL/GenBank/DDBJ whole genome shotgun (WGS) entry which is preliminary data.</text>
</comment>
<dbReference type="InterPro" id="IPR008978">
    <property type="entry name" value="HSP20-like_chaperone"/>
</dbReference>
<dbReference type="OrthoDB" id="164025at2759"/>
<dbReference type="GO" id="GO:0015631">
    <property type="term" value="F:tubulin binding"/>
    <property type="evidence" value="ECO:0007669"/>
    <property type="project" value="InterPro"/>
</dbReference>
<evidence type="ECO:0000256" key="4">
    <source>
        <dbReference type="ARBA" id="ARBA00022490"/>
    </source>
</evidence>
<name>A0A553NBL0_TIGCA</name>
<feature type="domain" description="SGS" evidence="10">
    <location>
        <begin position="162"/>
        <end position="236"/>
    </location>
</feature>
<accession>A0A553NBL0</accession>
<dbReference type="GO" id="GO:0005634">
    <property type="term" value="C:nucleus"/>
    <property type="evidence" value="ECO:0007669"/>
    <property type="project" value="UniProtKB-SubCell"/>
</dbReference>
<dbReference type="GO" id="GO:0005737">
    <property type="term" value="C:cytoplasm"/>
    <property type="evidence" value="ECO:0007669"/>
    <property type="project" value="UniProtKB-SubCell"/>
</dbReference>
<evidence type="ECO:0000256" key="2">
    <source>
        <dbReference type="ARBA" id="ARBA00004496"/>
    </source>
</evidence>
<dbReference type="Pfam" id="PF04969">
    <property type="entry name" value="CS"/>
    <property type="match status" value="1"/>
</dbReference>
<keyword evidence="8" id="KW-0539">Nucleus</keyword>
<dbReference type="EMBL" id="VCGU01000458">
    <property type="protein sequence ID" value="TRY62808.1"/>
    <property type="molecule type" value="Genomic_DNA"/>
</dbReference>
<evidence type="ECO:0000256" key="9">
    <source>
        <dbReference type="ARBA" id="ARBA00025145"/>
    </source>
</evidence>
<comment type="subcellular location">
    <subcellularLocation>
        <location evidence="2">Cytoplasm</location>
    </subcellularLocation>
    <subcellularLocation>
        <location evidence="1">Nucleus</location>
    </subcellularLocation>
</comment>
<dbReference type="InterPro" id="IPR007052">
    <property type="entry name" value="CS_dom"/>
</dbReference>
<evidence type="ECO:0000256" key="7">
    <source>
        <dbReference type="ARBA" id="ARBA00022990"/>
    </source>
</evidence>
<dbReference type="Gene3D" id="4.10.860.10">
    <property type="entry name" value="UVR domain"/>
    <property type="match status" value="1"/>
</dbReference>
<feature type="domain" description="CS" evidence="11">
    <location>
        <begin position="83"/>
        <end position="178"/>
    </location>
</feature>
<evidence type="ECO:0000256" key="5">
    <source>
        <dbReference type="ARBA" id="ARBA00022553"/>
    </source>
</evidence>
<evidence type="ECO:0000256" key="3">
    <source>
        <dbReference type="ARBA" id="ARBA00015702"/>
    </source>
</evidence>
<organism evidence="12 13">
    <name type="scientific">Tigriopus californicus</name>
    <name type="common">Marine copepod</name>
    <dbReference type="NCBI Taxonomy" id="6832"/>
    <lineage>
        <taxon>Eukaryota</taxon>
        <taxon>Metazoa</taxon>
        <taxon>Ecdysozoa</taxon>
        <taxon>Arthropoda</taxon>
        <taxon>Crustacea</taxon>
        <taxon>Multicrustacea</taxon>
        <taxon>Hexanauplia</taxon>
        <taxon>Copepoda</taxon>
        <taxon>Harpacticoida</taxon>
        <taxon>Harpacticidae</taxon>
        <taxon>Tigriopus</taxon>
    </lineage>
</organism>
<dbReference type="PANTHER" id="PTHR13164:SF3">
    <property type="entry name" value="CALCYCLIN-BINDING PROTEIN"/>
    <property type="match status" value="1"/>
</dbReference>
<evidence type="ECO:0000259" key="11">
    <source>
        <dbReference type="PROSITE" id="PS51203"/>
    </source>
</evidence>
<dbReference type="InterPro" id="IPR037893">
    <property type="entry name" value="CS_CacyBP"/>
</dbReference>
<dbReference type="InterPro" id="IPR007699">
    <property type="entry name" value="SGS_dom"/>
</dbReference>
<dbReference type="Gene3D" id="2.60.40.790">
    <property type="match status" value="1"/>
</dbReference>
<dbReference type="Pfam" id="PF09032">
    <property type="entry name" value="Siah-Interact_N"/>
    <property type="match status" value="1"/>
</dbReference>
<keyword evidence="4" id="KW-0963">Cytoplasm</keyword>
<evidence type="ECO:0000256" key="6">
    <source>
        <dbReference type="ARBA" id="ARBA00022786"/>
    </source>
</evidence>
<dbReference type="STRING" id="6832.A0A553NBL0"/>
<evidence type="ECO:0000313" key="13">
    <source>
        <dbReference type="Proteomes" id="UP000318571"/>
    </source>
</evidence>
<dbReference type="OMA" id="YGWDQSA"/>
<dbReference type="InterPro" id="IPR015120">
    <property type="entry name" value="Siah-Interact_N"/>
</dbReference>
<keyword evidence="6" id="KW-0833">Ubl conjugation pathway</keyword>
<proteinExistence type="predicted"/>
<evidence type="ECO:0000259" key="10">
    <source>
        <dbReference type="PROSITE" id="PS51048"/>
    </source>
</evidence>
<evidence type="ECO:0000256" key="8">
    <source>
        <dbReference type="ARBA" id="ARBA00023242"/>
    </source>
</evidence>
<keyword evidence="5" id="KW-0597">Phosphoprotein</keyword>
<dbReference type="CDD" id="cd06468">
    <property type="entry name" value="p23_CacyBP"/>
    <property type="match status" value="1"/>
</dbReference>
<protein>
    <recommendedName>
        <fullName evidence="3">Calcyclin-binding protein</fullName>
    </recommendedName>
</protein>
<dbReference type="GO" id="GO:0031625">
    <property type="term" value="F:ubiquitin protein ligase binding"/>
    <property type="evidence" value="ECO:0007669"/>
    <property type="project" value="InterPro"/>
</dbReference>
<dbReference type="GO" id="GO:0044548">
    <property type="term" value="F:S100 protein binding"/>
    <property type="evidence" value="ECO:0007669"/>
    <property type="project" value="InterPro"/>
</dbReference>
<keyword evidence="7" id="KW-0007">Acetylation</keyword>